<evidence type="ECO:0000256" key="1">
    <source>
        <dbReference type="SAM" id="MobiDB-lite"/>
    </source>
</evidence>
<keyword evidence="3" id="KW-1185">Reference proteome</keyword>
<organism evidence="2 3">
    <name type="scientific">Colletotrichum orbiculare (strain 104-T / ATCC 96160 / CBS 514.97 / LARS 414 / MAFF 240422)</name>
    <name type="common">Cucumber anthracnose fungus</name>
    <name type="synonym">Colletotrichum lagenarium</name>
    <dbReference type="NCBI Taxonomy" id="1213857"/>
    <lineage>
        <taxon>Eukaryota</taxon>
        <taxon>Fungi</taxon>
        <taxon>Dikarya</taxon>
        <taxon>Ascomycota</taxon>
        <taxon>Pezizomycotina</taxon>
        <taxon>Sordariomycetes</taxon>
        <taxon>Hypocreomycetidae</taxon>
        <taxon>Glomerellales</taxon>
        <taxon>Glomerellaceae</taxon>
        <taxon>Colletotrichum</taxon>
        <taxon>Colletotrichum orbiculare species complex</taxon>
    </lineage>
</organism>
<sequence>MIGTDAESHPRLVTRPVHPNTHSHSELDSIESQAKLSSLFHHLYLRTPAIQAGPPSAKSSTIPKPHRTAPHPQRITSR</sequence>
<reference evidence="3" key="1">
    <citation type="journal article" date="2013" name="New Phytol.">
        <title>Comparative genomic and transcriptomic analyses reveal the hemibiotrophic stage shift of Colletotrichum fungi.</title>
        <authorList>
            <person name="Gan P."/>
            <person name="Ikeda K."/>
            <person name="Irieda H."/>
            <person name="Narusaka M."/>
            <person name="O'Connell R.J."/>
            <person name="Narusaka Y."/>
            <person name="Takano Y."/>
            <person name="Kubo Y."/>
            <person name="Shirasu K."/>
        </authorList>
    </citation>
    <scope>NUCLEOTIDE SEQUENCE [LARGE SCALE GENOMIC DNA]</scope>
    <source>
        <strain evidence="3">104-T / ATCC 96160 / CBS 514.97 / LARS 414 / MAFF 240422</strain>
    </source>
</reference>
<dbReference type="AlphaFoldDB" id="A0A484G4T3"/>
<comment type="caution">
    <text evidence="2">The sequence shown here is derived from an EMBL/GenBank/DDBJ whole genome shotgun (WGS) entry which is preliminary data.</text>
</comment>
<feature type="compositionally biased region" description="Basic and acidic residues" evidence="1">
    <location>
        <begin position="1"/>
        <end position="10"/>
    </location>
</feature>
<dbReference type="Proteomes" id="UP000014480">
    <property type="component" value="Unassembled WGS sequence"/>
</dbReference>
<reference evidence="3" key="2">
    <citation type="journal article" date="2019" name="Mol. Plant Microbe Interact.">
        <title>Genome sequence resources for four phytopathogenic fungi from the Colletotrichum orbiculare species complex.</title>
        <authorList>
            <person name="Gan P."/>
            <person name="Tsushima A."/>
            <person name="Narusaka M."/>
            <person name="Narusaka Y."/>
            <person name="Takano Y."/>
            <person name="Kubo Y."/>
            <person name="Shirasu K."/>
        </authorList>
    </citation>
    <scope>GENOME REANNOTATION</scope>
    <source>
        <strain evidence="3">104-T / ATCC 96160 / CBS 514.97 / LARS 414 / MAFF 240422</strain>
    </source>
</reference>
<gene>
    <name evidence="2" type="ORF">Cob_v002369</name>
</gene>
<feature type="region of interest" description="Disordered" evidence="1">
    <location>
        <begin position="1"/>
        <end position="29"/>
    </location>
</feature>
<accession>A0A484G4T3</accession>
<evidence type="ECO:0000313" key="3">
    <source>
        <dbReference type="Proteomes" id="UP000014480"/>
    </source>
</evidence>
<dbReference type="EMBL" id="AMCV02000004">
    <property type="protein sequence ID" value="TDZ24587.1"/>
    <property type="molecule type" value="Genomic_DNA"/>
</dbReference>
<feature type="region of interest" description="Disordered" evidence="1">
    <location>
        <begin position="49"/>
        <end position="78"/>
    </location>
</feature>
<protein>
    <submittedName>
        <fullName evidence="2">Uncharacterized protein</fullName>
    </submittedName>
</protein>
<proteinExistence type="predicted"/>
<name>A0A484G4T3_COLOR</name>
<evidence type="ECO:0000313" key="2">
    <source>
        <dbReference type="EMBL" id="TDZ24587.1"/>
    </source>
</evidence>